<evidence type="ECO:0000256" key="3">
    <source>
        <dbReference type="ARBA" id="ARBA00022691"/>
    </source>
</evidence>
<dbReference type="EMBL" id="NDYL01000001">
    <property type="protein sequence ID" value="OXB94862.1"/>
    <property type="molecule type" value="Genomic_DNA"/>
</dbReference>
<dbReference type="InterPro" id="IPR007197">
    <property type="entry name" value="rSAM"/>
</dbReference>
<evidence type="ECO:0000313" key="7">
    <source>
        <dbReference type="EMBL" id="OXB94862.1"/>
    </source>
</evidence>
<dbReference type="SFLD" id="SFLDS00029">
    <property type="entry name" value="Radical_SAM"/>
    <property type="match status" value="1"/>
</dbReference>
<proteinExistence type="predicted"/>
<dbReference type="PANTHER" id="PTHR30352">
    <property type="entry name" value="PYRUVATE FORMATE-LYASE-ACTIVATING ENZYME"/>
    <property type="match status" value="1"/>
</dbReference>
<dbReference type="AlphaFoldDB" id="A0A226QTM5"/>
<evidence type="ECO:0000256" key="4">
    <source>
        <dbReference type="ARBA" id="ARBA00022723"/>
    </source>
</evidence>
<dbReference type="SUPFAM" id="SSF102114">
    <property type="entry name" value="Radical SAM enzymes"/>
    <property type="match status" value="1"/>
</dbReference>
<evidence type="ECO:0000256" key="6">
    <source>
        <dbReference type="ARBA" id="ARBA00023014"/>
    </source>
</evidence>
<dbReference type="RefSeq" id="WP_089097317.1">
    <property type="nucleotide sequence ID" value="NZ_NDYL01000001.1"/>
</dbReference>
<keyword evidence="2" id="KW-0004">4Fe-4S</keyword>
<dbReference type="Gene3D" id="3.20.20.70">
    <property type="entry name" value="Aldolase class I"/>
    <property type="match status" value="1"/>
</dbReference>
<keyword evidence="6" id="KW-0411">Iron-sulfur</keyword>
<dbReference type="InterPro" id="IPR013785">
    <property type="entry name" value="Aldolase_TIM"/>
</dbReference>
<reference evidence="7 8" key="1">
    <citation type="submission" date="2017-04" db="EMBL/GenBank/DDBJ databases">
        <title>The genome sequence of Parageobacillus galactosidasius DSM 18751.</title>
        <authorList>
            <person name="Ramaloko W.T."/>
            <person name="Koen N."/>
            <person name="Polliack S."/>
            <person name="Aliyu H."/>
            <person name="Lebre P."/>
            <person name="Mohr T."/>
            <person name="Oswald F."/>
            <person name="Zwick M."/>
            <person name="Neumann A."/>
            <person name="Syldatk C."/>
            <person name="Cowan D."/>
            <person name="De Maayer P."/>
        </authorList>
    </citation>
    <scope>NUCLEOTIDE SEQUENCE [LARGE SCALE GENOMIC DNA]</scope>
    <source>
        <strain evidence="7 8">DSM 18751</strain>
    </source>
</reference>
<sequence length="266" mass="31127">MYDILRFIGVTKDATTAGPGKRLELFTKGCIRGVISPCEGCFNETTWAFEGPYREMTVDECVEMIDRDAWNRQVTFCGGEPILQAKAITKVAKKLKEIDPTFHIILYTAYKVDTLMKYGLKFTWIPKYGDAMRNHLMDYSYAYSREMHRTQFIILTPNDVKELMEYVDWIIDGDYQADKRLTTHETMHDGWFIGSSNQRIVLCKATLERGVLVYFTPHEYMTMVEKNKTCKCCGHIIPKYFGRFCGERCYRRYYKRQEEMKLLGGV</sequence>
<comment type="caution">
    <text evidence="7">The sequence shown here is derived from an EMBL/GenBank/DDBJ whole genome shotgun (WGS) entry which is preliminary data.</text>
</comment>
<evidence type="ECO:0000313" key="8">
    <source>
        <dbReference type="Proteomes" id="UP000198394"/>
    </source>
</evidence>
<keyword evidence="5" id="KW-0408">Iron</keyword>
<dbReference type="InterPro" id="IPR034457">
    <property type="entry name" value="Organic_radical-activating"/>
</dbReference>
<evidence type="ECO:0000256" key="5">
    <source>
        <dbReference type="ARBA" id="ARBA00023004"/>
    </source>
</evidence>
<evidence type="ECO:0000256" key="1">
    <source>
        <dbReference type="ARBA" id="ARBA00001966"/>
    </source>
</evidence>
<dbReference type="Proteomes" id="UP000198394">
    <property type="component" value="Unassembled WGS sequence"/>
</dbReference>
<accession>A0A226QTM5</accession>
<organism evidence="7 8">
    <name type="scientific">Parageobacillus galactosidasius</name>
    <dbReference type="NCBI Taxonomy" id="883812"/>
    <lineage>
        <taxon>Bacteria</taxon>
        <taxon>Bacillati</taxon>
        <taxon>Bacillota</taxon>
        <taxon>Bacilli</taxon>
        <taxon>Bacillales</taxon>
        <taxon>Anoxybacillaceae</taxon>
        <taxon>Parageobacillus</taxon>
    </lineage>
</organism>
<keyword evidence="8" id="KW-1185">Reference proteome</keyword>
<dbReference type="GO" id="GO:0051539">
    <property type="term" value="F:4 iron, 4 sulfur cluster binding"/>
    <property type="evidence" value="ECO:0007669"/>
    <property type="project" value="UniProtKB-KW"/>
</dbReference>
<dbReference type="InterPro" id="IPR058240">
    <property type="entry name" value="rSAM_sf"/>
</dbReference>
<protein>
    <submittedName>
        <fullName evidence="7">Uncharacterized protein</fullName>
    </submittedName>
</protein>
<gene>
    <name evidence="7" type="ORF">B9L23_08345</name>
</gene>
<comment type="cofactor">
    <cofactor evidence="1">
        <name>[4Fe-4S] cluster</name>
        <dbReference type="ChEBI" id="CHEBI:49883"/>
    </cofactor>
</comment>
<keyword evidence="3" id="KW-0949">S-adenosyl-L-methionine</keyword>
<dbReference type="PANTHER" id="PTHR30352:SF2">
    <property type="entry name" value="ANAEROBIC RIBONUCLEOSIDE-TRIPHOSPHATE REDUCTASE-ACTIVATING PROTEIN"/>
    <property type="match status" value="1"/>
</dbReference>
<keyword evidence="4" id="KW-0479">Metal-binding</keyword>
<name>A0A226QTM5_9BACL</name>
<dbReference type="GO" id="GO:0004748">
    <property type="term" value="F:ribonucleoside-diphosphate reductase activity, thioredoxin disulfide as acceptor"/>
    <property type="evidence" value="ECO:0007669"/>
    <property type="project" value="TreeGrafter"/>
</dbReference>
<evidence type="ECO:0000256" key="2">
    <source>
        <dbReference type="ARBA" id="ARBA00022485"/>
    </source>
</evidence>
<dbReference type="Pfam" id="PF13353">
    <property type="entry name" value="Fer4_12"/>
    <property type="match status" value="1"/>
</dbReference>
<dbReference type="GO" id="GO:0046872">
    <property type="term" value="F:metal ion binding"/>
    <property type="evidence" value="ECO:0007669"/>
    <property type="project" value="UniProtKB-KW"/>
</dbReference>